<comment type="caution">
    <text evidence="2">The sequence shown here is derived from an EMBL/GenBank/DDBJ whole genome shotgun (WGS) entry which is preliminary data.</text>
</comment>
<proteinExistence type="predicted"/>
<dbReference type="Pfam" id="PF13524">
    <property type="entry name" value="Glyco_trans_1_2"/>
    <property type="match status" value="1"/>
</dbReference>
<dbReference type="Proteomes" id="UP000660021">
    <property type="component" value="Unassembled WGS sequence"/>
</dbReference>
<feature type="domain" description="Spore protein YkvP/CgeB glycosyl transferase-like" evidence="1">
    <location>
        <begin position="186"/>
        <end position="328"/>
    </location>
</feature>
<dbReference type="InterPro" id="IPR055259">
    <property type="entry name" value="YkvP/CgeB_Glyco_trans-like"/>
</dbReference>
<evidence type="ECO:0000259" key="1">
    <source>
        <dbReference type="Pfam" id="PF13524"/>
    </source>
</evidence>
<accession>A0ABR7HTU9</accession>
<dbReference type="EMBL" id="JACOPR010000004">
    <property type="protein sequence ID" value="MBC5730941.1"/>
    <property type="molecule type" value="Genomic_DNA"/>
</dbReference>
<evidence type="ECO:0000313" key="2">
    <source>
        <dbReference type="EMBL" id="MBC5730941.1"/>
    </source>
</evidence>
<keyword evidence="3" id="KW-1185">Reference proteome</keyword>
<gene>
    <name evidence="2" type="ORF">H8S34_08870</name>
</gene>
<dbReference type="Gene3D" id="3.40.50.2000">
    <property type="entry name" value="Glycogen Phosphorylase B"/>
    <property type="match status" value="1"/>
</dbReference>
<organism evidence="2 3">
    <name type="scientific">Pseudoflavonifractor hominis</name>
    <dbReference type="NCBI Taxonomy" id="2763059"/>
    <lineage>
        <taxon>Bacteria</taxon>
        <taxon>Bacillati</taxon>
        <taxon>Bacillota</taxon>
        <taxon>Clostridia</taxon>
        <taxon>Eubacteriales</taxon>
        <taxon>Oscillospiraceae</taxon>
        <taxon>Pseudoflavonifractor</taxon>
    </lineage>
</organism>
<sequence>MTRLKDVHILYFEPPARRKGCPWKKPARRVRPGLLVYSLPPVLDGEGEHPLLFRLGQRKLARYVEKAMLRHRVQDPVLWCAIPTAVHLLDGLPRQGLVYDCGRDWSSLPDQWESELALAADVVFAASPELCDHIGPCNDNVALLPNGANYTMFAREDLETPPALRDISGPVLGYEGTIWRDLDLEPLLRAAREHPAATFVLVGRVERNPHLRALERLPNVRFLGRKPLVELPEYLNRFDVCLNLLRTGSMDGDILPPRIFEYFATGKPVVSMLQPGQVEQFPDVIYGAHTSAEFSQLCTSALAERGSWARDRRRSYGQIGSWSNRAREVERILESIGLF</sequence>
<reference evidence="2 3" key="1">
    <citation type="submission" date="2020-08" db="EMBL/GenBank/DDBJ databases">
        <title>Genome public.</title>
        <authorList>
            <person name="Liu C."/>
            <person name="Sun Q."/>
        </authorList>
    </citation>
    <scope>NUCLEOTIDE SEQUENCE [LARGE SCALE GENOMIC DNA]</scope>
    <source>
        <strain evidence="2 3">New-38</strain>
    </source>
</reference>
<dbReference type="SUPFAM" id="SSF53756">
    <property type="entry name" value="UDP-Glycosyltransferase/glycogen phosphorylase"/>
    <property type="match status" value="1"/>
</dbReference>
<protein>
    <submittedName>
        <fullName evidence="2">Glycosyltransferase</fullName>
    </submittedName>
</protein>
<name>A0ABR7HTU9_9FIRM</name>
<evidence type="ECO:0000313" key="3">
    <source>
        <dbReference type="Proteomes" id="UP000660021"/>
    </source>
</evidence>